<keyword evidence="1" id="KW-1133">Transmembrane helix</keyword>
<evidence type="ECO:0000313" key="2">
    <source>
        <dbReference type="Proteomes" id="UP000036681"/>
    </source>
</evidence>
<organism evidence="2 3">
    <name type="scientific">Ascaris lumbricoides</name>
    <name type="common">Giant roundworm</name>
    <dbReference type="NCBI Taxonomy" id="6252"/>
    <lineage>
        <taxon>Eukaryota</taxon>
        <taxon>Metazoa</taxon>
        <taxon>Ecdysozoa</taxon>
        <taxon>Nematoda</taxon>
        <taxon>Chromadorea</taxon>
        <taxon>Rhabditida</taxon>
        <taxon>Spirurina</taxon>
        <taxon>Ascaridomorpha</taxon>
        <taxon>Ascaridoidea</taxon>
        <taxon>Ascarididae</taxon>
        <taxon>Ascaris</taxon>
    </lineage>
</organism>
<evidence type="ECO:0000313" key="3">
    <source>
        <dbReference type="WBParaSite" id="ALUE_0000227001-mRNA-1"/>
    </source>
</evidence>
<dbReference type="AlphaFoldDB" id="A0A0M3HL75"/>
<evidence type="ECO:0000256" key="1">
    <source>
        <dbReference type="SAM" id="Phobius"/>
    </source>
</evidence>
<keyword evidence="1" id="KW-0472">Membrane</keyword>
<accession>A0A0M3HL75</accession>
<reference evidence="3" key="1">
    <citation type="submission" date="2017-02" db="UniProtKB">
        <authorList>
            <consortium name="WormBaseParasite"/>
        </authorList>
    </citation>
    <scope>IDENTIFICATION</scope>
</reference>
<sequence length="136" mass="15637">MKVAKKKIEEKNGSGNFRDKANGGSPMKCHTARISLLCALCICVVNVPIMSTLCPFIRCARVFVLPYDFYYGLRGLSLRNLMCLTLCHRKTFLVPLCERPSILKELIGNHERNLHAIFADWIFIFPQYDDRKRSLL</sequence>
<keyword evidence="1" id="KW-0812">Transmembrane</keyword>
<protein>
    <submittedName>
        <fullName evidence="3">Secreted protein</fullName>
    </submittedName>
</protein>
<proteinExistence type="predicted"/>
<dbReference type="Proteomes" id="UP000036681">
    <property type="component" value="Unplaced"/>
</dbReference>
<feature type="transmembrane region" description="Helical" evidence="1">
    <location>
        <begin position="34"/>
        <end position="53"/>
    </location>
</feature>
<name>A0A0M3HL75_ASCLU</name>
<dbReference type="WBParaSite" id="ALUE_0000227001-mRNA-1">
    <property type="protein sequence ID" value="ALUE_0000227001-mRNA-1"/>
    <property type="gene ID" value="ALUE_0000227001"/>
</dbReference>
<keyword evidence="2" id="KW-1185">Reference proteome</keyword>